<dbReference type="SUPFAM" id="SSF50341">
    <property type="entry name" value="CheW-like"/>
    <property type="match status" value="1"/>
</dbReference>
<dbReference type="FunFam" id="3.30.565.10:FF:000016">
    <property type="entry name" value="Chemotaxis protein CheA, putative"/>
    <property type="match status" value="1"/>
</dbReference>
<evidence type="ECO:0000259" key="8">
    <source>
        <dbReference type="PROSITE" id="PS50851"/>
    </source>
</evidence>
<keyword evidence="4" id="KW-0808">Transferase</keyword>
<dbReference type="PROSITE" id="PS50109">
    <property type="entry name" value="HIS_KIN"/>
    <property type="match status" value="1"/>
</dbReference>
<dbReference type="SMART" id="SM00448">
    <property type="entry name" value="REC"/>
    <property type="match status" value="1"/>
</dbReference>
<proteinExistence type="predicted"/>
<evidence type="ECO:0000256" key="4">
    <source>
        <dbReference type="ARBA" id="ARBA00022679"/>
    </source>
</evidence>
<evidence type="ECO:0000256" key="1">
    <source>
        <dbReference type="ARBA" id="ARBA00000085"/>
    </source>
</evidence>
<dbReference type="PRINTS" id="PR00344">
    <property type="entry name" value="BCTRLSENSOR"/>
</dbReference>
<dbReference type="InterPro" id="IPR005467">
    <property type="entry name" value="His_kinase_dom"/>
</dbReference>
<dbReference type="InterPro" id="IPR036890">
    <property type="entry name" value="HATPase_C_sf"/>
</dbReference>
<dbReference type="PANTHER" id="PTHR43395">
    <property type="entry name" value="SENSOR HISTIDINE KINASE CHEA"/>
    <property type="match status" value="1"/>
</dbReference>
<dbReference type="PROSITE" id="PS50851">
    <property type="entry name" value="CHEW"/>
    <property type="match status" value="1"/>
</dbReference>
<evidence type="ECO:0000259" key="9">
    <source>
        <dbReference type="PROSITE" id="PS50894"/>
    </source>
</evidence>
<dbReference type="Gene3D" id="3.30.565.10">
    <property type="entry name" value="Histidine kinase-like ATPase, C-terminal domain"/>
    <property type="match status" value="1"/>
</dbReference>
<sequence length="770" mass="84943">MSDDLSGFSMLDLFKTEAEGQLLLLTDGLLDLEQNPSGRDNLESMMRASHSIKGAARMVDIDPVVRIAHVMEDCFVAAQKGELTLKSADIDVLLSGVDVMGQVSKLDESELPSWNEQNVATLDTLVLALQGILSGERSLASVTSSDASTVAVVDKGRQATAVDLSSEHGAVDKSKAVGTPPDKAVSLAEVKERVLRVSTERMDRLLGLAGEAMVEARWLHPHIEAMQRFKRFQFDLVSELDGLREKFNEANVDPSAEIALVALQRKAVKQREALSDRLVDLEHFDYRTANLAGRLHREVLASRMRPFSDGVDGFQRMVRDVARSLGKDARLEITGVTTQVDRDVLEMVKAPLNHLLRNAVDHGVEMPADRIENGKPPQAIVKLDARHRSGMLLVTVEEDGRGVDLELLKQKILERGLSSEEMLSQMGDTELLEFLFLPSFSTRSEVTEISGRGVGLDVVHDSVKEMRGVVTISSKRGEGTRFQMQLPLTLSVIRTLLVDIGGESYAFPLARIDHLLKISADDIELVEDHQYVTWNDSHIGLVSASQVFGLALVARKDRQLYVVILSDRHGQYGVIVDAFMGERELAVQVIDPRLGKIKDVSVAALLDDGSPTLVIDVDDMARSIAKLISKGRIDKVGGESLCANEGRRRVLVVDDSITVREVERKMLEAYGYEVDVAVDGMDGWNAVRSGDYHLVITDIDMPRMDGIELVKLIKQDELLQRIPVMVVSYKDREEDRLLGLEAGADYYLTKGSFHDESLREAVVDLIGVAG</sequence>
<gene>
    <name evidence="10" type="ORF">MNBD_GAMMA17-1140</name>
</gene>
<dbReference type="PROSITE" id="PS50110">
    <property type="entry name" value="RESPONSE_REGULATORY"/>
    <property type="match status" value="1"/>
</dbReference>
<dbReference type="Pfam" id="PF02518">
    <property type="entry name" value="HATPase_c"/>
    <property type="match status" value="1"/>
</dbReference>
<dbReference type="Pfam" id="PF00072">
    <property type="entry name" value="Response_reg"/>
    <property type="match status" value="1"/>
</dbReference>
<evidence type="ECO:0000256" key="3">
    <source>
        <dbReference type="ARBA" id="ARBA00022553"/>
    </source>
</evidence>
<dbReference type="GO" id="GO:0000160">
    <property type="term" value="P:phosphorelay signal transduction system"/>
    <property type="evidence" value="ECO:0007669"/>
    <property type="project" value="InterPro"/>
</dbReference>
<dbReference type="InterPro" id="IPR011006">
    <property type="entry name" value="CheY-like_superfamily"/>
</dbReference>
<dbReference type="Gene3D" id="1.20.120.160">
    <property type="entry name" value="HPT domain"/>
    <property type="match status" value="1"/>
</dbReference>
<dbReference type="EC" id="2.7.13.3" evidence="2"/>
<dbReference type="SMART" id="SM00260">
    <property type="entry name" value="CheW"/>
    <property type="match status" value="1"/>
</dbReference>
<protein>
    <recommendedName>
        <fullName evidence="2">histidine kinase</fullName>
        <ecNumber evidence="2">2.7.13.3</ecNumber>
    </recommendedName>
</protein>
<name>A0A3B1A6H1_9ZZZZ</name>
<evidence type="ECO:0000259" key="6">
    <source>
        <dbReference type="PROSITE" id="PS50109"/>
    </source>
</evidence>
<dbReference type="EMBL" id="UOFQ01000130">
    <property type="protein sequence ID" value="VAW89344.1"/>
    <property type="molecule type" value="Genomic_DNA"/>
</dbReference>
<dbReference type="InterPro" id="IPR036641">
    <property type="entry name" value="HPT_dom_sf"/>
</dbReference>
<accession>A0A3B1A6H1</accession>
<feature type="domain" description="HPt" evidence="9">
    <location>
        <begin position="3"/>
        <end position="114"/>
    </location>
</feature>
<dbReference type="GO" id="GO:0006935">
    <property type="term" value="P:chemotaxis"/>
    <property type="evidence" value="ECO:0007669"/>
    <property type="project" value="InterPro"/>
</dbReference>
<dbReference type="InterPro" id="IPR008207">
    <property type="entry name" value="Sig_transdc_His_kin_Hpt_dom"/>
</dbReference>
<dbReference type="Pfam" id="PF01584">
    <property type="entry name" value="CheW"/>
    <property type="match status" value="1"/>
</dbReference>
<dbReference type="InterPro" id="IPR003594">
    <property type="entry name" value="HATPase_dom"/>
</dbReference>
<evidence type="ECO:0000256" key="5">
    <source>
        <dbReference type="ARBA" id="ARBA00022777"/>
    </source>
</evidence>
<dbReference type="PANTHER" id="PTHR43395:SF1">
    <property type="entry name" value="CHEMOTAXIS PROTEIN CHEA"/>
    <property type="match status" value="1"/>
</dbReference>
<dbReference type="SUPFAM" id="SSF52172">
    <property type="entry name" value="CheY-like"/>
    <property type="match status" value="1"/>
</dbReference>
<dbReference type="Gene3D" id="3.40.50.2300">
    <property type="match status" value="1"/>
</dbReference>
<comment type="catalytic activity">
    <reaction evidence="1">
        <text>ATP + protein L-histidine = ADP + protein N-phospho-L-histidine.</text>
        <dbReference type="EC" id="2.7.13.3"/>
    </reaction>
</comment>
<dbReference type="SUPFAM" id="SSF55874">
    <property type="entry name" value="ATPase domain of HSP90 chaperone/DNA topoisomerase II/histidine kinase"/>
    <property type="match status" value="1"/>
</dbReference>
<dbReference type="InterPro" id="IPR051315">
    <property type="entry name" value="Bact_Chemotaxis_CheA"/>
</dbReference>
<dbReference type="GO" id="GO:0004673">
    <property type="term" value="F:protein histidine kinase activity"/>
    <property type="evidence" value="ECO:0007669"/>
    <property type="project" value="UniProtKB-EC"/>
</dbReference>
<feature type="domain" description="CheW-like" evidence="8">
    <location>
        <begin position="492"/>
        <end position="626"/>
    </location>
</feature>
<dbReference type="PROSITE" id="PS50894">
    <property type="entry name" value="HPT"/>
    <property type="match status" value="1"/>
</dbReference>
<evidence type="ECO:0000313" key="10">
    <source>
        <dbReference type="EMBL" id="VAW89344.1"/>
    </source>
</evidence>
<feature type="domain" description="Response regulatory" evidence="7">
    <location>
        <begin position="649"/>
        <end position="765"/>
    </location>
</feature>
<feature type="domain" description="Histidine kinase" evidence="6">
    <location>
        <begin position="352"/>
        <end position="490"/>
    </location>
</feature>
<dbReference type="CDD" id="cd00088">
    <property type="entry name" value="HPT"/>
    <property type="match status" value="1"/>
</dbReference>
<dbReference type="InterPro" id="IPR002545">
    <property type="entry name" value="CheW-lke_dom"/>
</dbReference>
<dbReference type="Pfam" id="PF01627">
    <property type="entry name" value="Hpt"/>
    <property type="match status" value="1"/>
</dbReference>
<dbReference type="SMART" id="SM00073">
    <property type="entry name" value="HPT"/>
    <property type="match status" value="1"/>
</dbReference>
<dbReference type="InterPro" id="IPR004358">
    <property type="entry name" value="Sig_transdc_His_kin-like_C"/>
</dbReference>
<dbReference type="InterPro" id="IPR036061">
    <property type="entry name" value="CheW-like_dom_sf"/>
</dbReference>
<keyword evidence="5 10" id="KW-0418">Kinase</keyword>
<keyword evidence="3" id="KW-0597">Phosphoprotein</keyword>
<dbReference type="Gene3D" id="2.30.30.40">
    <property type="entry name" value="SH3 Domains"/>
    <property type="match status" value="1"/>
</dbReference>
<dbReference type="AlphaFoldDB" id="A0A3B1A6H1"/>
<evidence type="ECO:0000259" key="7">
    <source>
        <dbReference type="PROSITE" id="PS50110"/>
    </source>
</evidence>
<dbReference type="InterPro" id="IPR001789">
    <property type="entry name" value="Sig_transdc_resp-reg_receiver"/>
</dbReference>
<evidence type="ECO:0000256" key="2">
    <source>
        <dbReference type="ARBA" id="ARBA00012438"/>
    </source>
</evidence>
<dbReference type="SMART" id="SM00387">
    <property type="entry name" value="HATPase_c"/>
    <property type="match status" value="1"/>
</dbReference>
<dbReference type="SUPFAM" id="SSF47226">
    <property type="entry name" value="Histidine-containing phosphotransfer domain, HPT domain"/>
    <property type="match status" value="1"/>
</dbReference>
<reference evidence="10" key="1">
    <citation type="submission" date="2018-06" db="EMBL/GenBank/DDBJ databases">
        <authorList>
            <person name="Zhirakovskaya E."/>
        </authorList>
    </citation>
    <scope>NUCLEOTIDE SEQUENCE</scope>
</reference>
<organism evidence="10">
    <name type="scientific">hydrothermal vent metagenome</name>
    <dbReference type="NCBI Taxonomy" id="652676"/>
    <lineage>
        <taxon>unclassified sequences</taxon>
        <taxon>metagenomes</taxon>
        <taxon>ecological metagenomes</taxon>
    </lineage>
</organism>